<feature type="signal peptide" evidence="1">
    <location>
        <begin position="1"/>
        <end position="25"/>
    </location>
</feature>
<feature type="chain" id="PRO_5002064855" evidence="1">
    <location>
        <begin position="26"/>
        <end position="174"/>
    </location>
</feature>
<feature type="domain" description="SCP" evidence="2">
    <location>
        <begin position="48"/>
        <end position="160"/>
    </location>
</feature>
<evidence type="ECO:0000313" key="3">
    <source>
        <dbReference type="EMBL" id="KHJ85407.1"/>
    </source>
</evidence>
<dbReference type="EMBL" id="KN564006">
    <property type="protein sequence ID" value="KHJ85407.1"/>
    <property type="molecule type" value="Genomic_DNA"/>
</dbReference>
<sequence length="174" mass="19676">MTVSFAGKAVIHLVLLSVTLRLSQQQAICDPATTGVTMPDAERKVMHDFLNDIRQQVAEGTADNYQSKKLPAAKNMYKLEYDCAMEVQLQAEIDKCTGEATLVNDYAQNIVRLTQQQLVALDLQQVLLPAALQTWYDPVRYYGLTDSSNKYTDDRLQTFANKTPFIARKRLKEI</sequence>
<dbReference type="InterPro" id="IPR014044">
    <property type="entry name" value="CAP_dom"/>
</dbReference>
<keyword evidence="4" id="KW-1185">Reference proteome</keyword>
<proteinExistence type="predicted"/>
<evidence type="ECO:0000256" key="1">
    <source>
        <dbReference type="SAM" id="SignalP"/>
    </source>
</evidence>
<accession>A0A0B1SPF1</accession>
<name>A0A0B1SPF1_OESDE</name>
<dbReference type="InterPro" id="IPR035940">
    <property type="entry name" value="CAP_sf"/>
</dbReference>
<keyword evidence="1" id="KW-0732">Signal</keyword>
<reference evidence="3 4" key="1">
    <citation type="submission" date="2014-03" db="EMBL/GenBank/DDBJ databases">
        <title>Draft genome of the hookworm Oesophagostomum dentatum.</title>
        <authorList>
            <person name="Mitreva M."/>
        </authorList>
    </citation>
    <scope>NUCLEOTIDE SEQUENCE [LARGE SCALE GENOMIC DNA]</scope>
    <source>
        <strain evidence="3 4">OD-Hann</strain>
    </source>
</reference>
<evidence type="ECO:0000259" key="2">
    <source>
        <dbReference type="Pfam" id="PF00188"/>
    </source>
</evidence>
<dbReference type="AlphaFoldDB" id="A0A0B1SPF1"/>
<dbReference type="SUPFAM" id="SSF55797">
    <property type="entry name" value="PR-1-like"/>
    <property type="match status" value="1"/>
</dbReference>
<protein>
    <submittedName>
        <fullName evidence="3">SCP-like protein</fullName>
    </submittedName>
</protein>
<dbReference type="Proteomes" id="UP000053660">
    <property type="component" value="Unassembled WGS sequence"/>
</dbReference>
<dbReference type="CDD" id="cd05380">
    <property type="entry name" value="CAP_euk"/>
    <property type="match status" value="1"/>
</dbReference>
<organism evidence="3 4">
    <name type="scientific">Oesophagostomum dentatum</name>
    <name type="common">Nodular worm</name>
    <dbReference type="NCBI Taxonomy" id="61180"/>
    <lineage>
        <taxon>Eukaryota</taxon>
        <taxon>Metazoa</taxon>
        <taxon>Ecdysozoa</taxon>
        <taxon>Nematoda</taxon>
        <taxon>Chromadorea</taxon>
        <taxon>Rhabditida</taxon>
        <taxon>Rhabditina</taxon>
        <taxon>Rhabditomorpha</taxon>
        <taxon>Strongyloidea</taxon>
        <taxon>Strongylidae</taxon>
        <taxon>Oesophagostomum</taxon>
    </lineage>
</organism>
<evidence type="ECO:0000313" key="4">
    <source>
        <dbReference type="Proteomes" id="UP000053660"/>
    </source>
</evidence>
<dbReference type="Pfam" id="PF00188">
    <property type="entry name" value="CAP"/>
    <property type="match status" value="1"/>
</dbReference>
<gene>
    <name evidence="3" type="ORF">OESDEN_14868</name>
</gene>
<dbReference type="Gene3D" id="3.40.33.10">
    <property type="entry name" value="CAP"/>
    <property type="match status" value="1"/>
</dbReference>